<dbReference type="InterPro" id="IPR015795">
    <property type="entry name" value="Pyrv_Knase_C"/>
</dbReference>
<dbReference type="InterPro" id="IPR036918">
    <property type="entry name" value="Pyrv_Knase_C_sf"/>
</dbReference>
<feature type="domain" description="Pyruvate kinase barrel" evidence="17">
    <location>
        <begin position="7"/>
        <end position="327"/>
    </location>
</feature>
<keyword evidence="13 16" id="KW-0324">Glycolysis</keyword>
<comment type="cofactor">
    <cofactor evidence="1">
        <name>Mg(2+)</name>
        <dbReference type="ChEBI" id="CHEBI:18420"/>
    </cofactor>
</comment>
<dbReference type="SUPFAM" id="SSF52935">
    <property type="entry name" value="PK C-terminal domain-like"/>
    <property type="match status" value="1"/>
</dbReference>
<keyword evidence="7 16" id="KW-0808">Transferase</keyword>
<reference evidence="19" key="1">
    <citation type="journal article" date="2023" name="Comput. Struct. Biotechnol. J.">
        <title>Discovery of a novel marine Bacteroidetes with a rich repertoire of carbohydrate-active enzymes.</title>
        <authorList>
            <person name="Chen B."/>
            <person name="Liu G."/>
            <person name="Chen Q."/>
            <person name="Wang H."/>
            <person name="Liu L."/>
            <person name="Tang K."/>
        </authorList>
    </citation>
    <scope>NUCLEOTIDE SEQUENCE</scope>
    <source>
        <strain evidence="19">TK19036</strain>
    </source>
</reference>
<evidence type="ECO:0000256" key="16">
    <source>
        <dbReference type="RuleBase" id="RU000504"/>
    </source>
</evidence>
<evidence type="ECO:0000256" key="9">
    <source>
        <dbReference type="ARBA" id="ARBA00022741"/>
    </source>
</evidence>
<keyword evidence="12 16" id="KW-0460">Magnesium</keyword>
<evidence type="ECO:0000256" key="3">
    <source>
        <dbReference type="ARBA" id="ARBA00004997"/>
    </source>
</evidence>
<dbReference type="NCBIfam" id="NF004491">
    <property type="entry name" value="PRK05826.1"/>
    <property type="match status" value="1"/>
</dbReference>
<dbReference type="InterPro" id="IPR040442">
    <property type="entry name" value="Pyrv_kinase-like_dom_sf"/>
</dbReference>
<comment type="similarity">
    <text evidence="4 16">Belongs to the pyruvate kinase family.</text>
</comment>
<evidence type="ECO:0000256" key="7">
    <source>
        <dbReference type="ARBA" id="ARBA00022679"/>
    </source>
</evidence>
<evidence type="ECO:0000256" key="15">
    <source>
        <dbReference type="NCBIfam" id="TIGR01064"/>
    </source>
</evidence>
<dbReference type="Gene3D" id="3.40.1380.20">
    <property type="entry name" value="Pyruvate kinase, C-terminal domain"/>
    <property type="match status" value="1"/>
</dbReference>
<evidence type="ECO:0000256" key="11">
    <source>
        <dbReference type="ARBA" id="ARBA00022840"/>
    </source>
</evidence>
<evidence type="ECO:0000256" key="4">
    <source>
        <dbReference type="ARBA" id="ARBA00008663"/>
    </source>
</evidence>
<dbReference type="InterPro" id="IPR015806">
    <property type="entry name" value="Pyrv_Knase_insert_dom_sf"/>
</dbReference>
<evidence type="ECO:0000256" key="5">
    <source>
        <dbReference type="ARBA" id="ARBA00012142"/>
    </source>
</evidence>
<accession>A0AA49GIC0</accession>
<dbReference type="GO" id="GO:0005524">
    <property type="term" value="F:ATP binding"/>
    <property type="evidence" value="ECO:0007669"/>
    <property type="project" value="UniProtKB-KW"/>
</dbReference>
<dbReference type="FunFam" id="2.40.33.10:FF:000001">
    <property type="entry name" value="Pyruvate kinase"/>
    <property type="match status" value="1"/>
</dbReference>
<dbReference type="InterPro" id="IPR015793">
    <property type="entry name" value="Pyrv_Knase_brl"/>
</dbReference>
<dbReference type="SUPFAM" id="SSF50800">
    <property type="entry name" value="PK beta-barrel domain-like"/>
    <property type="match status" value="1"/>
</dbReference>
<dbReference type="EC" id="2.7.1.40" evidence="5 15"/>
<evidence type="ECO:0000256" key="2">
    <source>
        <dbReference type="ARBA" id="ARBA00001958"/>
    </source>
</evidence>
<evidence type="ECO:0000256" key="1">
    <source>
        <dbReference type="ARBA" id="ARBA00001946"/>
    </source>
</evidence>
<dbReference type="SUPFAM" id="SSF51621">
    <property type="entry name" value="Phosphoenolpyruvate/pyruvate domain"/>
    <property type="match status" value="1"/>
</dbReference>
<keyword evidence="8" id="KW-0479">Metal-binding</keyword>
<evidence type="ECO:0000256" key="14">
    <source>
        <dbReference type="ARBA" id="ARBA00023317"/>
    </source>
</evidence>
<dbReference type="PRINTS" id="PR01050">
    <property type="entry name" value="PYRUVTKNASE"/>
</dbReference>
<dbReference type="GO" id="GO:0016301">
    <property type="term" value="F:kinase activity"/>
    <property type="evidence" value="ECO:0007669"/>
    <property type="project" value="UniProtKB-KW"/>
</dbReference>
<keyword evidence="11" id="KW-0067">ATP-binding</keyword>
<dbReference type="PANTHER" id="PTHR11817">
    <property type="entry name" value="PYRUVATE KINASE"/>
    <property type="match status" value="1"/>
</dbReference>
<organism evidence="19">
    <name type="scientific">Roseihalotalea indica</name>
    <dbReference type="NCBI Taxonomy" id="2867963"/>
    <lineage>
        <taxon>Bacteria</taxon>
        <taxon>Pseudomonadati</taxon>
        <taxon>Bacteroidota</taxon>
        <taxon>Cytophagia</taxon>
        <taxon>Cytophagales</taxon>
        <taxon>Catalimonadaceae</taxon>
        <taxon>Roseihalotalea</taxon>
    </lineage>
</organism>
<evidence type="ECO:0000256" key="8">
    <source>
        <dbReference type="ARBA" id="ARBA00022723"/>
    </source>
</evidence>
<dbReference type="Pfam" id="PF00224">
    <property type="entry name" value="PK"/>
    <property type="match status" value="1"/>
</dbReference>
<keyword evidence="14 19" id="KW-0670">Pyruvate</keyword>
<dbReference type="InterPro" id="IPR015813">
    <property type="entry name" value="Pyrv/PenolPyrv_kinase-like_dom"/>
</dbReference>
<evidence type="ECO:0000256" key="10">
    <source>
        <dbReference type="ARBA" id="ARBA00022777"/>
    </source>
</evidence>
<dbReference type="Gene3D" id="3.20.20.60">
    <property type="entry name" value="Phosphoenolpyruvate-binding domains"/>
    <property type="match status" value="1"/>
</dbReference>
<evidence type="ECO:0000256" key="13">
    <source>
        <dbReference type="ARBA" id="ARBA00023152"/>
    </source>
</evidence>
<evidence type="ECO:0000259" key="18">
    <source>
        <dbReference type="Pfam" id="PF02887"/>
    </source>
</evidence>
<dbReference type="GO" id="GO:0004743">
    <property type="term" value="F:pyruvate kinase activity"/>
    <property type="evidence" value="ECO:0007669"/>
    <property type="project" value="UniProtKB-UniRule"/>
</dbReference>
<dbReference type="Gene3D" id="2.40.33.10">
    <property type="entry name" value="PK beta-barrel domain-like"/>
    <property type="match status" value="1"/>
</dbReference>
<dbReference type="NCBIfam" id="TIGR01064">
    <property type="entry name" value="pyruv_kin"/>
    <property type="match status" value="1"/>
</dbReference>
<dbReference type="NCBIfam" id="NF004978">
    <property type="entry name" value="PRK06354.1"/>
    <property type="match status" value="1"/>
</dbReference>
<keyword evidence="9" id="KW-0547">Nucleotide-binding</keyword>
<feature type="domain" description="Pyruvate kinase C-terminal" evidence="18">
    <location>
        <begin position="362"/>
        <end position="473"/>
    </location>
</feature>
<keyword evidence="10 16" id="KW-0418">Kinase</keyword>
<dbReference type="AlphaFoldDB" id="A0AA49GIC0"/>
<dbReference type="GO" id="GO:0000287">
    <property type="term" value="F:magnesium ion binding"/>
    <property type="evidence" value="ECO:0007669"/>
    <property type="project" value="UniProtKB-UniRule"/>
</dbReference>
<dbReference type="FunFam" id="3.20.20.60:FF:000025">
    <property type="entry name" value="Pyruvate kinase"/>
    <property type="match status" value="1"/>
</dbReference>
<comment type="pathway">
    <text evidence="3 16">Carbohydrate degradation; glycolysis; pyruvate from D-glyceraldehyde 3-phosphate: step 5/5.</text>
</comment>
<evidence type="ECO:0000259" key="17">
    <source>
        <dbReference type="Pfam" id="PF00224"/>
    </source>
</evidence>
<reference evidence="19" key="2">
    <citation type="journal article" date="2024" name="Antonie Van Leeuwenhoek">
        <title>Roseihalotalea indica gen. nov., sp. nov., a halophilic Bacteroidetes from mesopelagic Southwest Indian Ocean with higher carbohydrate metabolic potential.</title>
        <authorList>
            <person name="Chen B."/>
            <person name="Zhang M."/>
            <person name="Lin D."/>
            <person name="Ye J."/>
            <person name="Tang K."/>
        </authorList>
    </citation>
    <scope>NUCLEOTIDE SEQUENCE</scope>
    <source>
        <strain evidence="19">TK19036</strain>
    </source>
</reference>
<comment type="catalytic activity">
    <reaction evidence="16">
        <text>pyruvate + ATP = phosphoenolpyruvate + ADP + H(+)</text>
        <dbReference type="Rhea" id="RHEA:18157"/>
        <dbReference type="ChEBI" id="CHEBI:15361"/>
        <dbReference type="ChEBI" id="CHEBI:15378"/>
        <dbReference type="ChEBI" id="CHEBI:30616"/>
        <dbReference type="ChEBI" id="CHEBI:58702"/>
        <dbReference type="ChEBI" id="CHEBI:456216"/>
        <dbReference type="EC" id="2.7.1.40"/>
    </reaction>
</comment>
<proteinExistence type="inferred from homology"/>
<evidence type="ECO:0000256" key="6">
    <source>
        <dbReference type="ARBA" id="ARBA00018587"/>
    </source>
</evidence>
<dbReference type="InterPro" id="IPR001697">
    <property type="entry name" value="Pyr_Knase"/>
</dbReference>
<sequence>MDHLPFNKTKIVATVGPATNSKEMLTELVKAGVGVFRLNFSHGDHAGHAQVIKYIREVNEEMGTNICILQDLQGPKIRIGEVENGEVEIVPGQSLTITSEKMVGTSEKVSTTYTSLPTDVVIGDTILIDDGKIELRVVSASGNEVTTTVIYGGPLKSRKGMNLPDTNVSAPSLTEKDKKDLLFGIEQDVDWIALSFVRKASDIYDLKEIIKSKGKATLVIAKIEKPEAIRNIDDIIEATDGLMVARGDLGVEIAMEDVPMVQKMLVQKCNNASKPVIIATQMMESMIENPRPTRAETNDVANGVLDGADAIMLSAETASGKYPIQTVKSMVRTILAVEKQSDDVYDKLSQIQPDSPTFFNDNLVRTACKLSKEVNAAAIVGMTKSGYTGFRISGHRPKANIFIFTANRRLLNIINLYWGLHGFYYDGTRSTDETFDDLEKILRTKGLLHQGDTYISTASMPLHWEDRTNMVKIQVVK</sequence>
<comment type="cofactor">
    <cofactor evidence="2">
        <name>K(+)</name>
        <dbReference type="ChEBI" id="CHEBI:29103"/>
    </cofactor>
</comment>
<gene>
    <name evidence="19" type="primary">pyk</name>
    <name evidence="19" type="ORF">K4G66_20340</name>
</gene>
<dbReference type="Pfam" id="PF02887">
    <property type="entry name" value="PK_C"/>
    <property type="match status" value="1"/>
</dbReference>
<evidence type="ECO:0000313" key="19">
    <source>
        <dbReference type="EMBL" id="WKN34727.1"/>
    </source>
</evidence>
<dbReference type="EMBL" id="CP120682">
    <property type="protein sequence ID" value="WKN34727.1"/>
    <property type="molecule type" value="Genomic_DNA"/>
</dbReference>
<protein>
    <recommendedName>
        <fullName evidence="6 15">Pyruvate kinase</fullName>
        <ecNumber evidence="5 15">2.7.1.40</ecNumber>
    </recommendedName>
</protein>
<evidence type="ECO:0000256" key="12">
    <source>
        <dbReference type="ARBA" id="ARBA00022842"/>
    </source>
</evidence>
<dbReference type="InterPro" id="IPR011037">
    <property type="entry name" value="Pyrv_Knase-like_insert_dom_sf"/>
</dbReference>
<name>A0AA49GIC0_9BACT</name>
<dbReference type="GO" id="GO:0030955">
    <property type="term" value="F:potassium ion binding"/>
    <property type="evidence" value="ECO:0007669"/>
    <property type="project" value="UniProtKB-UniRule"/>
</dbReference>